<evidence type="ECO:0000256" key="11">
    <source>
        <dbReference type="ARBA" id="ARBA00023133"/>
    </source>
</evidence>
<evidence type="ECO:0000313" key="15">
    <source>
        <dbReference type="EMBL" id="TCK24937.1"/>
    </source>
</evidence>
<dbReference type="PANTHER" id="PTHR42923:SF3">
    <property type="entry name" value="PROTOPORPHYRINOGEN OXIDASE"/>
    <property type="match status" value="1"/>
</dbReference>
<evidence type="ECO:0000256" key="5">
    <source>
        <dbReference type="ARBA" id="ARBA00008310"/>
    </source>
</evidence>
<name>A0A4R1HQT8_PSEEN</name>
<dbReference type="SUPFAM" id="SSF51905">
    <property type="entry name" value="FAD/NAD(P)-binding domain"/>
    <property type="match status" value="1"/>
</dbReference>
<dbReference type="UniPathway" id="UPA00252"/>
<comment type="function">
    <text evidence="3 12">Involved in coproporphyrin-dependent heme b biosynthesis. Catalyzes the oxidation of coproporphyrinogen III to coproporphyrin III.</text>
</comment>
<evidence type="ECO:0000256" key="10">
    <source>
        <dbReference type="ARBA" id="ARBA00023002"/>
    </source>
</evidence>
<comment type="cofactor">
    <cofactor evidence="2 12">
        <name>FAD</name>
        <dbReference type="ChEBI" id="CHEBI:57692"/>
    </cofactor>
</comment>
<organism evidence="15 16">
    <name type="scientific">Pseudonocardia endophytica</name>
    <dbReference type="NCBI Taxonomy" id="401976"/>
    <lineage>
        <taxon>Bacteria</taxon>
        <taxon>Bacillati</taxon>
        <taxon>Actinomycetota</taxon>
        <taxon>Actinomycetes</taxon>
        <taxon>Pseudonocardiales</taxon>
        <taxon>Pseudonocardiaceae</taxon>
        <taxon>Pseudonocardia</taxon>
    </lineage>
</organism>
<dbReference type="Proteomes" id="UP000295560">
    <property type="component" value="Unassembled WGS sequence"/>
</dbReference>
<dbReference type="RefSeq" id="WP_132421312.1">
    <property type="nucleotide sequence ID" value="NZ_SMFZ01000001.1"/>
</dbReference>
<keyword evidence="16" id="KW-1185">Reference proteome</keyword>
<feature type="domain" description="Amine oxidase" evidence="14">
    <location>
        <begin position="11"/>
        <end position="564"/>
    </location>
</feature>
<sequence length="574" mass="56365">MTRVAVVGGGISGLAAAHRLRTLLGPSAEIVVLEQRDRLGGVLRTVDLAGVPFDVGAEAFLARRPEMPALLDELGLASAIVHPTAATATIRAGSRTVGLPRGTLMGVPGAGATLDEVLSSAGLAAVELEPSRPLHWDAGSDVALGALLRDRFGDEVADRIADPLLGGVYAGRVDGLGVRATVPALAAALDAGAPSVTAAATAGMTTSGAPGGTLSAAPRGTEGPSGAAPRGTESSSGGTLAASRSSGSSEAASRATPAPGGHTGPSGGTLAAGPRPAPGSPVGQPAAGAHGSREAVRDGRGAGAPDREHASGGAAPPPAAAGPVFGAVRGGYRVVLDALAAASAATVRTGTTVRSLERTPHGWRLVLGPVPAPETLDADAVVLAVPAPAVRRLLDGVVPAGSEAASGIELASSAVVALAFRGTDVAAPSTSGCLIASDEPLSIKGLTHSSTKWTHLGDDGVVRLRMSAGRFGEAAALQIDDDELVARARADLRELDGIDAEPVDVHVRRWGGGLPQYAVGHLDRVAALESAVAGEAGLAVAGAALHGVGVPACVGTARAAAERVAAGLTAGRRA</sequence>
<dbReference type="EC" id="1.3.3.15" evidence="6 12"/>
<evidence type="ECO:0000256" key="3">
    <source>
        <dbReference type="ARBA" id="ARBA00002185"/>
    </source>
</evidence>
<dbReference type="GO" id="GO:0004729">
    <property type="term" value="F:oxygen-dependent protoporphyrinogen oxidase activity"/>
    <property type="evidence" value="ECO:0007669"/>
    <property type="project" value="UniProtKB-UniRule"/>
</dbReference>
<comment type="pathway">
    <text evidence="4 12">Porphyrin-containing compound metabolism; protoheme biosynthesis.</text>
</comment>
<feature type="region of interest" description="Disordered" evidence="13">
    <location>
        <begin position="204"/>
        <end position="318"/>
    </location>
</feature>
<keyword evidence="8 12" id="KW-0285">Flavoprotein</keyword>
<comment type="caution">
    <text evidence="15">The sequence shown here is derived from an EMBL/GenBank/DDBJ whole genome shotgun (WGS) entry which is preliminary data.</text>
</comment>
<dbReference type="Pfam" id="PF01593">
    <property type="entry name" value="Amino_oxidase"/>
    <property type="match status" value="1"/>
</dbReference>
<evidence type="ECO:0000256" key="7">
    <source>
        <dbReference type="ARBA" id="ARBA00019046"/>
    </source>
</evidence>
<dbReference type="EMBL" id="SMFZ01000001">
    <property type="protein sequence ID" value="TCK24937.1"/>
    <property type="molecule type" value="Genomic_DNA"/>
</dbReference>
<dbReference type="InterPro" id="IPR004572">
    <property type="entry name" value="Protoporphyrinogen_oxidase"/>
</dbReference>
<reference evidence="15 16" key="1">
    <citation type="submission" date="2019-03" db="EMBL/GenBank/DDBJ databases">
        <title>Sequencing the genomes of 1000 actinobacteria strains.</title>
        <authorList>
            <person name="Klenk H.-P."/>
        </authorList>
    </citation>
    <scope>NUCLEOTIDE SEQUENCE [LARGE SCALE GENOMIC DNA]</scope>
    <source>
        <strain evidence="15 16">DSM 44969</strain>
    </source>
</reference>
<dbReference type="GO" id="GO:0005737">
    <property type="term" value="C:cytoplasm"/>
    <property type="evidence" value="ECO:0007669"/>
    <property type="project" value="UniProtKB-SubCell"/>
</dbReference>
<evidence type="ECO:0000256" key="13">
    <source>
        <dbReference type="SAM" id="MobiDB-lite"/>
    </source>
</evidence>
<evidence type="ECO:0000256" key="9">
    <source>
        <dbReference type="ARBA" id="ARBA00022827"/>
    </source>
</evidence>
<dbReference type="InterPro" id="IPR050464">
    <property type="entry name" value="Zeta_carotene_desat/Oxidored"/>
</dbReference>
<dbReference type="AlphaFoldDB" id="A0A4R1HQT8"/>
<protein>
    <recommendedName>
        <fullName evidence="7 12">Coproporphyrinogen III oxidase</fullName>
        <ecNumber evidence="6 12">1.3.3.15</ecNumber>
    </recommendedName>
</protein>
<keyword evidence="9 12" id="KW-0274">FAD</keyword>
<evidence type="ECO:0000313" key="16">
    <source>
        <dbReference type="Proteomes" id="UP000295560"/>
    </source>
</evidence>
<dbReference type="OrthoDB" id="4496419at2"/>
<dbReference type="Gene3D" id="3.90.660.20">
    <property type="entry name" value="Protoporphyrinogen oxidase, mitochondrial, domain 2"/>
    <property type="match status" value="2"/>
</dbReference>
<feature type="compositionally biased region" description="Low complexity" evidence="13">
    <location>
        <begin position="234"/>
        <end position="256"/>
    </location>
</feature>
<evidence type="ECO:0000256" key="1">
    <source>
        <dbReference type="ARBA" id="ARBA00001755"/>
    </source>
</evidence>
<comment type="similarity">
    <text evidence="5 12">Belongs to the protoporphyrinogen/coproporphyrinogen oxidase family. Coproporphyrinogen III oxidase subfamily.</text>
</comment>
<dbReference type="Gene3D" id="3.50.50.60">
    <property type="entry name" value="FAD/NAD(P)-binding domain"/>
    <property type="match status" value="2"/>
</dbReference>
<comment type="catalytic activity">
    <reaction evidence="1">
        <text>coproporphyrinogen III + 3 O2 = coproporphyrin III + 3 H2O2</text>
        <dbReference type="Rhea" id="RHEA:43436"/>
        <dbReference type="ChEBI" id="CHEBI:15379"/>
        <dbReference type="ChEBI" id="CHEBI:16240"/>
        <dbReference type="ChEBI" id="CHEBI:57309"/>
        <dbReference type="ChEBI" id="CHEBI:131725"/>
        <dbReference type="EC" id="1.3.3.15"/>
    </reaction>
    <physiologicalReaction direction="left-to-right" evidence="1">
        <dbReference type="Rhea" id="RHEA:43437"/>
    </physiologicalReaction>
</comment>
<feature type="compositionally biased region" description="Basic and acidic residues" evidence="13">
    <location>
        <begin position="291"/>
        <end position="310"/>
    </location>
</feature>
<keyword evidence="10 12" id="KW-0560">Oxidoreductase</keyword>
<keyword evidence="11 12" id="KW-0350">Heme biosynthesis</keyword>
<dbReference type="Gene3D" id="1.10.3110.10">
    <property type="entry name" value="protoporphyrinogen ix oxidase, domain 3"/>
    <property type="match status" value="1"/>
</dbReference>
<dbReference type="InterPro" id="IPR036188">
    <property type="entry name" value="FAD/NAD-bd_sf"/>
</dbReference>
<evidence type="ECO:0000259" key="14">
    <source>
        <dbReference type="Pfam" id="PF01593"/>
    </source>
</evidence>
<accession>A0A4R1HQT8</accession>
<keyword evidence="12" id="KW-0963">Cytoplasm</keyword>
<evidence type="ECO:0000256" key="6">
    <source>
        <dbReference type="ARBA" id="ARBA00012402"/>
    </source>
</evidence>
<dbReference type="PANTHER" id="PTHR42923">
    <property type="entry name" value="PROTOPORPHYRINOGEN OXIDASE"/>
    <property type="match status" value="1"/>
</dbReference>
<evidence type="ECO:0000256" key="8">
    <source>
        <dbReference type="ARBA" id="ARBA00022630"/>
    </source>
</evidence>
<evidence type="ECO:0000256" key="4">
    <source>
        <dbReference type="ARBA" id="ARBA00004744"/>
    </source>
</evidence>
<evidence type="ECO:0000256" key="2">
    <source>
        <dbReference type="ARBA" id="ARBA00001974"/>
    </source>
</evidence>
<proteinExistence type="inferred from homology"/>
<dbReference type="NCBIfam" id="TIGR00562">
    <property type="entry name" value="proto_IX_ox"/>
    <property type="match status" value="1"/>
</dbReference>
<dbReference type="GO" id="GO:0006783">
    <property type="term" value="P:heme biosynthetic process"/>
    <property type="evidence" value="ECO:0007669"/>
    <property type="project" value="UniProtKB-UniRule"/>
</dbReference>
<comment type="subcellular location">
    <subcellularLocation>
        <location evidence="12">Cytoplasm</location>
    </subcellularLocation>
</comment>
<dbReference type="SUPFAM" id="SSF54373">
    <property type="entry name" value="FAD-linked reductases, C-terminal domain"/>
    <property type="match status" value="1"/>
</dbReference>
<evidence type="ECO:0000256" key="12">
    <source>
        <dbReference type="RuleBase" id="RU364052"/>
    </source>
</evidence>
<dbReference type="InterPro" id="IPR002937">
    <property type="entry name" value="Amino_oxidase"/>
</dbReference>
<gene>
    <name evidence="15" type="ORF">EV378_0732</name>
</gene>